<evidence type="ECO:0000256" key="9">
    <source>
        <dbReference type="ARBA" id="ARBA00023136"/>
    </source>
</evidence>
<evidence type="ECO:0000256" key="6">
    <source>
        <dbReference type="ARBA" id="ARBA00022692"/>
    </source>
</evidence>
<evidence type="ECO:0000313" key="14">
    <source>
        <dbReference type="Proteomes" id="UP000052237"/>
    </source>
</evidence>
<dbReference type="SUPFAM" id="SSF47384">
    <property type="entry name" value="Homodimeric domain of signal transducing histidine kinase"/>
    <property type="match status" value="1"/>
</dbReference>
<keyword evidence="9 10" id="KW-0472">Membrane</keyword>
<dbReference type="SMART" id="SM00387">
    <property type="entry name" value="HATPase_c"/>
    <property type="match status" value="1"/>
</dbReference>
<keyword evidence="14" id="KW-1185">Reference proteome</keyword>
<keyword evidence="8 10" id="KW-1133">Transmembrane helix</keyword>
<evidence type="ECO:0000256" key="4">
    <source>
        <dbReference type="ARBA" id="ARBA00022553"/>
    </source>
</evidence>
<evidence type="ECO:0000256" key="8">
    <source>
        <dbReference type="ARBA" id="ARBA00022989"/>
    </source>
</evidence>
<evidence type="ECO:0000256" key="3">
    <source>
        <dbReference type="ARBA" id="ARBA00012438"/>
    </source>
</evidence>
<dbReference type="PANTHER" id="PTHR45528:SF12">
    <property type="entry name" value="SENSOR HISTIDINE KINASE ARSS"/>
    <property type="match status" value="1"/>
</dbReference>
<dbReference type="GO" id="GO:0000155">
    <property type="term" value="F:phosphorelay sensor kinase activity"/>
    <property type="evidence" value="ECO:0007669"/>
    <property type="project" value="InterPro"/>
</dbReference>
<dbReference type="AlphaFoldDB" id="A0A0S4RVN4"/>
<dbReference type="CDD" id="cd06225">
    <property type="entry name" value="HAMP"/>
    <property type="match status" value="1"/>
</dbReference>
<accession>A0A0S4RVN4</accession>
<evidence type="ECO:0000259" key="11">
    <source>
        <dbReference type="PROSITE" id="PS50109"/>
    </source>
</evidence>
<feature type="transmembrane region" description="Helical" evidence="10">
    <location>
        <begin position="134"/>
        <end position="153"/>
    </location>
</feature>
<dbReference type="CDD" id="cd00082">
    <property type="entry name" value="HisKA"/>
    <property type="match status" value="1"/>
</dbReference>
<dbReference type="EC" id="2.7.13.3" evidence="3"/>
<dbReference type="Gene3D" id="1.10.287.130">
    <property type="match status" value="1"/>
</dbReference>
<dbReference type="InterPro" id="IPR005467">
    <property type="entry name" value="His_kinase_dom"/>
</dbReference>
<dbReference type="EMBL" id="FAVB01000001">
    <property type="protein sequence ID" value="CUU73853.1"/>
    <property type="molecule type" value="Genomic_DNA"/>
</dbReference>
<evidence type="ECO:0000313" key="15">
    <source>
        <dbReference type="Proteomes" id="UP000052245"/>
    </source>
</evidence>
<comment type="subcellular location">
    <subcellularLocation>
        <location evidence="2">Membrane</location>
        <topology evidence="2">Multi-pass membrane protein</topology>
    </subcellularLocation>
</comment>
<keyword evidence="6 10" id="KW-0812">Transmembrane</keyword>
<keyword evidence="5 12" id="KW-0808">Transferase</keyword>
<evidence type="ECO:0000313" key="13">
    <source>
        <dbReference type="EMBL" id="CUU78078.1"/>
    </source>
</evidence>
<evidence type="ECO:0000256" key="7">
    <source>
        <dbReference type="ARBA" id="ARBA00022777"/>
    </source>
</evidence>
<feature type="transmembrane region" description="Helical" evidence="10">
    <location>
        <begin position="9"/>
        <end position="28"/>
    </location>
</feature>
<accession>A0A9W5EZH2</accession>
<evidence type="ECO:0000256" key="5">
    <source>
        <dbReference type="ARBA" id="ARBA00022679"/>
    </source>
</evidence>
<dbReference type="Pfam" id="PF02518">
    <property type="entry name" value="HATPase_c"/>
    <property type="match status" value="1"/>
</dbReference>
<comment type="catalytic activity">
    <reaction evidence="1">
        <text>ATP + protein L-histidine = ADP + protein N-phospho-L-histidine.</text>
        <dbReference type="EC" id="2.7.13.3"/>
    </reaction>
</comment>
<dbReference type="EMBL" id="FAVC01000001">
    <property type="protein sequence ID" value="CUU78078.1"/>
    <property type="molecule type" value="Genomic_DNA"/>
</dbReference>
<evidence type="ECO:0000313" key="12">
    <source>
        <dbReference type="EMBL" id="CUU73853.1"/>
    </source>
</evidence>
<dbReference type="NCBIfam" id="NF038389">
    <property type="entry name" value="ArsS_fam_HK"/>
    <property type="match status" value="1"/>
</dbReference>
<dbReference type="CDD" id="cd00075">
    <property type="entry name" value="HATPase"/>
    <property type="match status" value="1"/>
</dbReference>
<keyword evidence="4" id="KW-0597">Phosphoprotein</keyword>
<dbReference type="InterPro" id="IPR036097">
    <property type="entry name" value="HisK_dim/P_sf"/>
</dbReference>
<feature type="domain" description="Histidine kinase" evidence="11">
    <location>
        <begin position="216"/>
        <end position="412"/>
    </location>
</feature>
<evidence type="ECO:0000256" key="10">
    <source>
        <dbReference type="SAM" id="Phobius"/>
    </source>
</evidence>
<dbReference type="PANTHER" id="PTHR45528">
    <property type="entry name" value="SENSOR HISTIDINE KINASE CPXA"/>
    <property type="match status" value="1"/>
</dbReference>
<dbReference type="SUPFAM" id="SSF55874">
    <property type="entry name" value="ATPase domain of HSP90 chaperone/DNA topoisomerase II/histidine kinase"/>
    <property type="match status" value="1"/>
</dbReference>
<dbReference type="PROSITE" id="PS50109">
    <property type="entry name" value="HIS_KIN"/>
    <property type="match status" value="1"/>
</dbReference>
<proteinExistence type="predicted"/>
<keyword evidence="7" id="KW-0418">Kinase</keyword>
<sequence length="418" mass="48544">MRYSLSTKITVIFAIGFSVICILFSMFAKLQHESMLDKVKENQYNAINWLLALYKKSNMPEDWEEYFKNFNLSYVTDLNLKKDILANGDLIERADTPLGRVETIFYDNDLFLKIKNQSVTIILQNTLKSGNDSLIIGFLLTIALFISLYISIFRSLTPLKQLRKDIRKFAAGNMDSICCKNIVKGDDEVAEVAYEFNNAACKIKELIMSRQLFLRTIMHELKTPIGKGRIVSEMCEDETQKNRLIAIFERLNILINEFAKIEQLLSKSYSLQYEKYHFSLILDQTKDILLLDNFDKYVTLTLKSDPVLRVDFQLFSLAIKNLIDNALKYSDDKHAFIICDDDGIQIKNRGPKLEKSIEYYKQAFIRDTSSKNSGMGLGLYIIEHICDMHKFNLEYKYEDGYHIFCIKFKKIEDAKTKA</sequence>
<reference evidence="14 15" key="1">
    <citation type="submission" date="2015-11" db="EMBL/GenBank/DDBJ databases">
        <authorList>
            <consortium name="Pathogen Informatics"/>
        </authorList>
    </citation>
    <scope>NUCLEOTIDE SEQUENCE [LARGE SCALE GENOMIC DNA]</scope>
    <source>
        <strain evidence="12 14">006A-0059</strain>
        <strain evidence="13 15">007A-0283</strain>
    </source>
</reference>
<dbReference type="Gene3D" id="3.30.565.10">
    <property type="entry name" value="Histidine kinase-like ATPase, C-terminal domain"/>
    <property type="match status" value="1"/>
</dbReference>
<dbReference type="InterPro" id="IPR047994">
    <property type="entry name" value="ArsS-like"/>
</dbReference>
<dbReference type="Proteomes" id="UP000052245">
    <property type="component" value="Unassembled WGS sequence"/>
</dbReference>
<organism evidence="12 14">
    <name type="scientific">Campylobacter hyointestinalis subsp. hyointestinalis</name>
    <dbReference type="NCBI Taxonomy" id="91352"/>
    <lineage>
        <taxon>Bacteria</taxon>
        <taxon>Pseudomonadati</taxon>
        <taxon>Campylobacterota</taxon>
        <taxon>Epsilonproteobacteria</taxon>
        <taxon>Campylobacterales</taxon>
        <taxon>Campylobacteraceae</taxon>
        <taxon>Campylobacter</taxon>
    </lineage>
</organism>
<dbReference type="InterPro" id="IPR050398">
    <property type="entry name" value="HssS/ArlS-like"/>
</dbReference>
<dbReference type="InterPro" id="IPR003661">
    <property type="entry name" value="HisK_dim/P_dom"/>
</dbReference>
<dbReference type="RefSeq" id="WP_059434714.1">
    <property type="nucleotide sequence ID" value="NZ_FAUY01000004.1"/>
</dbReference>
<name>A0A0S4RVN4_CAMHY</name>
<dbReference type="InterPro" id="IPR036890">
    <property type="entry name" value="HATPase_C_sf"/>
</dbReference>
<dbReference type="Proteomes" id="UP000052237">
    <property type="component" value="Unassembled WGS sequence"/>
</dbReference>
<dbReference type="GO" id="GO:0016020">
    <property type="term" value="C:membrane"/>
    <property type="evidence" value="ECO:0007669"/>
    <property type="project" value="UniProtKB-SubCell"/>
</dbReference>
<comment type="caution">
    <text evidence="12">The sequence shown here is derived from an EMBL/GenBank/DDBJ whole genome shotgun (WGS) entry which is preliminary data.</text>
</comment>
<gene>
    <name evidence="12" type="primary">basS_2</name>
    <name evidence="12" type="ORF">ERS686654_00551</name>
    <name evidence="13" type="ORF">ERS739223_00738</name>
</gene>
<dbReference type="InterPro" id="IPR003594">
    <property type="entry name" value="HATPase_dom"/>
</dbReference>
<protein>
    <recommendedName>
        <fullName evidence="3">histidine kinase</fullName>
        <ecNumber evidence="3">2.7.13.3</ecNumber>
    </recommendedName>
</protein>
<evidence type="ECO:0000256" key="1">
    <source>
        <dbReference type="ARBA" id="ARBA00000085"/>
    </source>
</evidence>
<evidence type="ECO:0000256" key="2">
    <source>
        <dbReference type="ARBA" id="ARBA00004141"/>
    </source>
</evidence>